<keyword evidence="4" id="KW-1185">Reference proteome</keyword>
<feature type="compositionally biased region" description="Low complexity" evidence="1">
    <location>
        <begin position="189"/>
        <end position="199"/>
    </location>
</feature>
<feature type="region of interest" description="Disordered" evidence="1">
    <location>
        <begin position="225"/>
        <end position="245"/>
    </location>
</feature>
<keyword evidence="2" id="KW-1133">Transmembrane helix</keyword>
<gene>
    <name evidence="3" type="ORF">KDH_59760</name>
</gene>
<evidence type="ECO:0000313" key="4">
    <source>
        <dbReference type="Proteomes" id="UP001344906"/>
    </source>
</evidence>
<reference evidence="3 4" key="1">
    <citation type="submission" date="2023-02" db="EMBL/GenBank/DDBJ databases">
        <title>Dictyobacter halimunensis sp. nov., a new member of the class Ktedonobacteria from forest soil in a geothermal area.</title>
        <authorList>
            <person name="Rachmania M.K."/>
            <person name="Ningsih F."/>
            <person name="Sakai Y."/>
            <person name="Yabe S."/>
            <person name="Yokota A."/>
            <person name="Sjamsuridzal W."/>
        </authorList>
    </citation>
    <scope>NUCLEOTIDE SEQUENCE [LARGE SCALE GENOMIC DNA]</scope>
    <source>
        <strain evidence="3 4">S3.2.2.5</strain>
    </source>
</reference>
<accession>A0ABQ6G1N6</accession>
<feature type="region of interest" description="Disordered" evidence="1">
    <location>
        <begin position="178"/>
        <end position="207"/>
    </location>
</feature>
<dbReference type="RefSeq" id="WP_338255660.1">
    <property type="nucleotide sequence ID" value="NZ_BSRI01000002.1"/>
</dbReference>
<feature type="transmembrane region" description="Helical" evidence="2">
    <location>
        <begin position="258"/>
        <end position="278"/>
    </location>
</feature>
<evidence type="ECO:0000256" key="1">
    <source>
        <dbReference type="SAM" id="MobiDB-lite"/>
    </source>
</evidence>
<keyword evidence="2" id="KW-0472">Membrane</keyword>
<comment type="caution">
    <text evidence="3">The sequence shown here is derived from an EMBL/GenBank/DDBJ whole genome shotgun (WGS) entry which is preliminary data.</text>
</comment>
<keyword evidence="2" id="KW-0812">Transmembrane</keyword>
<organism evidence="3 4">
    <name type="scientific">Dictyobacter halimunensis</name>
    <dbReference type="NCBI Taxonomy" id="3026934"/>
    <lineage>
        <taxon>Bacteria</taxon>
        <taxon>Bacillati</taxon>
        <taxon>Chloroflexota</taxon>
        <taxon>Ktedonobacteria</taxon>
        <taxon>Ktedonobacterales</taxon>
        <taxon>Dictyobacteraceae</taxon>
        <taxon>Dictyobacter</taxon>
    </lineage>
</organism>
<evidence type="ECO:0000313" key="3">
    <source>
        <dbReference type="EMBL" id="GLV59148.1"/>
    </source>
</evidence>
<feature type="compositionally biased region" description="Basic and acidic residues" evidence="1">
    <location>
        <begin position="233"/>
        <end position="245"/>
    </location>
</feature>
<dbReference type="EMBL" id="BSRI01000002">
    <property type="protein sequence ID" value="GLV59148.1"/>
    <property type="molecule type" value="Genomic_DNA"/>
</dbReference>
<proteinExistence type="predicted"/>
<sequence length="311" mass="34621">MAHALSRPDPESAGQRQKEGLPVTISCRICQAMYAPSQEHQYLLQAPPMALESAFMSMCHFCFRCRRPSCPQCWDNVHGVCGECCVEAGLPFRAQTAPLRGVLFATTRQAQLRRKHATPVRLVCIKPGRFQAMTSVDTAETLPMQSAIRAQLVPPPALHSNTSRDMVRDDGAAWHIERLPTRPPQGSFAARTASHQQAARRQHDAAVRDHRKNLAIDEIATRPPRPRTTIALDKPEKPVPHRSGDEVERKAGFSLESLVTIVLLILLLAILALVVTSISSSTANTTIEHFLHINIRAELAYLWQLIRQIHP</sequence>
<dbReference type="Proteomes" id="UP001344906">
    <property type="component" value="Unassembled WGS sequence"/>
</dbReference>
<protein>
    <submittedName>
        <fullName evidence="3">Uncharacterized protein</fullName>
    </submittedName>
</protein>
<name>A0ABQ6G1N6_9CHLR</name>
<evidence type="ECO:0000256" key="2">
    <source>
        <dbReference type="SAM" id="Phobius"/>
    </source>
</evidence>